<evidence type="ECO:0000259" key="5">
    <source>
        <dbReference type="PROSITE" id="PS50977"/>
    </source>
</evidence>
<dbReference type="InterPro" id="IPR050109">
    <property type="entry name" value="HTH-type_TetR-like_transc_reg"/>
</dbReference>
<dbReference type="GO" id="GO:0003700">
    <property type="term" value="F:DNA-binding transcription factor activity"/>
    <property type="evidence" value="ECO:0007669"/>
    <property type="project" value="TreeGrafter"/>
</dbReference>
<evidence type="ECO:0000256" key="4">
    <source>
        <dbReference type="PROSITE-ProRule" id="PRU00335"/>
    </source>
</evidence>
<evidence type="ECO:0000256" key="3">
    <source>
        <dbReference type="ARBA" id="ARBA00023163"/>
    </source>
</evidence>
<dbReference type="InterPro" id="IPR001647">
    <property type="entry name" value="HTH_TetR"/>
</dbReference>
<dbReference type="InterPro" id="IPR036271">
    <property type="entry name" value="Tet_transcr_reg_TetR-rel_C_sf"/>
</dbReference>
<dbReference type="RefSeq" id="WP_228383866.1">
    <property type="nucleotide sequence ID" value="NZ_CP009122.1"/>
</dbReference>
<dbReference type="PANTHER" id="PTHR30055:SF234">
    <property type="entry name" value="HTH-TYPE TRANSCRIPTIONAL REGULATOR BETI"/>
    <property type="match status" value="1"/>
</dbReference>
<dbReference type="SUPFAM" id="SSF46689">
    <property type="entry name" value="Homeodomain-like"/>
    <property type="match status" value="1"/>
</dbReference>
<dbReference type="EMBL" id="CP009122">
    <property type="protein sequence ID" value="AJA08564.1"/>
    <property type="molecule type" value="Genomic_DNA"/>
</dbReference>
<evidence type="ECO:0000256" key="1">
    <source>
        <dbReference type="ARBA" id="ARBA00023015"/>
    </source>
</evidence>
<evidence type="ECO:0000313" key="6">
    <source>
        <dbReference type="EMBL" id="AJA08564.1"/>
    </source>
</evidence>
<accession>A0A0A7PF09</accession>
<name>A0A0A7PF09_9SPHN</name>
<dbReference type="Gene3D" id="1.10.357.10">
    <property type="entry name" value="Tetracycline Repressor, domain 2"/>
    <property type="match status" value="1"/>
</dbReference>
<evidence type="ECO:0000256" key="2">
    <source>
        <dbReference type="ARBA" id="ARBA00023125"/>
    </source>
</evidence>
<feature type="DNA-binding region" description="H-T-H motif" evidence="4">
    <location>
        <begin position="57"/>
        <end position="76"/>
    </location>
</feature>
<dbReference type="InterPro" id="IPR023772">
    <property type="entry name" value="DNA-bd_HTH_TetR-type_CS"/>
</dbReference>
<evidence type="ECO:0000313" key="7">
    <source>
        <dbReference type="Proteomes" id="UP000030907"/>
    </source>
</evidence>
<gene>
    <name evidence="6" type="ORF">SKP52_08225</name>
</gene>
<dbReference type="Pfam" id="PF00440">
    <property type="entry name" value="TetR_N"/>
    <property type="match status" value="1"/>
</dbReference>
<dbReference type="PANTHER" id="PTHR30055">
    <property type="entry name" value="HTH-TYPE TRANSCRIPTIONAL REGULATOR RUTR"/>
    <property type="match status" value="1"/>
</dbReference>
<keyword evidence="7" id="KW-1185">Reference proteome</keyword>
<dbReference type="PROSITE" id="PS01081">
    <property type="entry name" value="HTH_TETR_1"/>
    <property type="match status" value="1"/>
</dbReference>
<reference evidence="6 7" key="1">
    <citation type="journal article" date="2015" name="Int. J. Syst. Evol. Microbiol.">
        <title>Description of Sphingopyxis fribergensis sp. nov. - a soil bacterium with the ability to degrade styrene and phenylacetic acid.</title>
        <authorList>
            <person name="Oelschlagel M."/>
            <person name="Ruckert C."/>
            <person name="Kalinowski J."/>
            <person name="Schmidt G."/>
            <person name="Schlomann M."/>
            <person name="Tischler D."/>
        </authorList>
    </citation>
    <scope>NUCLEOTIDE SEQUENCE [LARGE SCALE GENOMIC DNA]</scope>
    <source>
        <strain evidence="6 7">Kp5.2</strain>
    </source>
</reference>
<dbReference type="PRINTS" id="PR00455">
    <property type="entry name" value="HTHTETR"/>
</dbReference>
<dbReference type="HOGENOM" id="CLU_069356_19_1_5"/>
<dbReference type="SUPFAM" id="SSF48498">
    <property type="entry name" value="Tetracyclin repressor-like, C-terminal domain"/>
    <property type="match status" value="1"/>
</dbReference>
<proteinExistence type="predicted"/>
<protein>
    <submittedName>
        <fullName evidence="6">TetR family transcriptional regulator</fullName>
    </submittedName>
</protein>
<dbReference type="PROSITE" id="PS50977">
    <property type="entry name" value="HTH_TETR_2"/>
    <property type="match status" value="1"/>
</dbReference>
<organism evidence="6 7">
    <name type="scientific">Sphingopyxis fribergensis</name>
    <dbReference type="NCBI Taxonomy" id="1515612"/>
    <lineage>
        <taxon>Bacteria</taxon>
        <taxon>Pseudomonadati</taxon>
        <taxon>Pseudomonadota</taxon>
        <taxon>Alphaproteobacteria</taxon>
        <taxon>Sphingomonadales</taxon>
        <taxon>Sphingomonadaceae</taxon>
        <taxon>Sphingopyxis</taxon>
    </lineage>
</organism>
<dbReference type="InterPro" id="IPR041586">
    <property type="entry name" value="PsrA_TetR_C"/>
</dbReference>
<dbReference type="Pfam" id="PF17939">
    <property type="entry name" value="TetR_C_30"/>
    <property type="match status" value="1"/>
</dbReference>
<dbReference type="GO" id="GO:0000976">
    <property type="term" value="F:transcription cis-regulatory region binding"/>
    <property type="evidence" value="ECO:0007669"/>
    <property type="project" value="TreeGrafter"/>
</dbReference>
<sequence>MRVAAAETIEQKEANLASKAKTLAKRPTKAEQRAEMMEQILDTAELLFSQHGFHGVTLKDVAKQVGVHHTLLNYYFDDKRTLFDAVFARRAAVTIDKRMQALDDYERAAGDNPTVEGALHAFLDTDLDLYIQGGEGWKNYGAFGAQASNSPEGAEFMDKYFDPVVLRLIAILKKALPDAAEEDIFWGYHFVTGALMLTLARTGRIDKLSHGLCRSDDYEAVKARMARFMAAGFRDICNQRRQDRES</sequence>
<dbReference type="STRING" id="1515612.SKP52_08225"/>
<feature type="domain" description="HTH tetR-type" evidence="5">
    <location>
        <begin position="34"/>
        <end position="94"/>
    </location>
</feature>
<dbReference type="InterPro" id="IPR009057">
    <property type="entry name" value="Homeodomain-like_sf"/>
</dbReference>
<keyword evidence="1" id="KW-0805">Transcription regulation</keyword>
<dbReference type="Proteomes" id="UP000030907">
    <property type="component" value="Chromosome"/>
</dbReference>
<keyword evidence="2 4" id="KW-0238">DNA-binding</keyword>
<dbReference type="KEGG" id="sphk:SKP52_08225"/>
<dbReference type="AlphaFoldDB" id="A0A0A7PF09"/>
<keyword evidence="3" id="KW-0804">Transcription</keyword>